<keyword evidence="1 4" id="KW-0349">Heme</keyword>
<dbReference type="SUPFAM" id="SSF46626">
    <property type="entry name" value="Cytochrome c"/>
    <property type="match status" value="2"/>
</dbReference>
<feature type="domain" description="Cytochrome c" evidence="5">
    <location>
        <begin position="167"/>
        <end position="243"/>
    </location>
</feature>
<keyword evidence="3 4" id="KW-0408">Iron</keyword>
<evidence type="ECO:0000256" key="4">
    <source>
        <dbReference type="PROSITE-ProRule" id="PRU00433"/>
    </source>
</evidence>
<proteinExistence type="predicted"/>
<organism evidence="6 7">
    <name type="scientific">Paludisphaera mucosa</name>
    <dbReference type="NCBI Taxonomy" id="3030827"/>
    <lineage>
        <taxon>Bacteria</taxon>
        <taxon>Pseudomonadati</taxon>
        <taxon>Planctomycetota</taxon>
        <taxon>Planctomycetia</taxon>
        <taxon>Isosphaerales</taxon>
        <taxon>Isosphaeraceae</taxon>
        <taxon>Paludisphaera</taxon>
    </lineage>
</organism>
<gene>
    <name evidence="6" type="ORF">PZE19_13115</name>
</gene>
<dbReference type="Gene3D" id="1.10.760.10">
    <property type="entry name" value="Cytochrome c-like domain"/>
    <property type="match status" value="2"/>
</dbReference>
<dbReference type="RefSeq" id="WP_277861076.1">
    <property type="nucleotide sequence ID" value="NZ_JARRAG010000002.1"/>
</dbReference>
<keyword evidence="7" id="KW-1185">Reference proteome</keyword>
<evidence type="ECO:0000256" key="3">
    <source>
        <dbReference type="ARBA" id="ARBA00023004"/>
    </source>
</evidence>
<evidence type="ECO:0000259" key="5">
    <source>
        <dbReference type="PROSITE" id="PS51007"/>
    </source>
</evidence>
<sequence length="257" mass="27241">MRTILIALTLAAIAAAGLTFGYRLQQSRRAILDQVRRAEAAARDASASVTAQAKLDAPAAPGGDEDDEEAAYRDVMAKRALTDNCLICHEEGMFSSQRLTAAQWKAEVDKMLTWGAMLPESDRAPVEEYLTRHFGDKSPVPPPGRVALADLPTREIPGDPSEGASGADAARGGQLYLIVCASCHGPAALGTELGPALADRAVLTHAGFYNEVVQKGLRKMPAMNAMLAADQQRDILGWLRGLDRDAASKAAPAAPKP</sequence>
<evidence type="ECO:0000256" key="1">
    <source>
        <dbReference type="ARBA" id="ARBA00022617"/>
    </source>
</evidence>
<evidence type="ECO:0000313" key="6">
    <source>
        <dbReference type="EMBL" id="MDG3004722.1"/>
    </source>
</evidence>
<evidence type="ECO:0000313" key="7">
    <source>
        <dbReference type="Proteomes" id="UP001216907"/>
    </source>
</evidence>
<dbReference type="Proteomes" id="UP001216907">
    <property type="component" value="Unassembled WGS sequence"/>
</dbReference>
<dbReference type="PROSITE" id="PS51007">
    <property type="entry name" value="CYTC"/>
    <property type="match status" value="1"/>
</dbReference>
<reference evidence="6 7" key="1">
    <citation type="submission" date="2023-03" db="EMBL/GenBank/DDBJ databases">
        <title>Paludisphaera mucosa sp. nov. a novel planctomycete from northern fen.</title>
        <authorList>
            <person name="Ivanova A."/>
        </authorList>
    </citation>
    <scope>NUCLEOTIDE SEQUENCE [LARGE SCALE GENOMIC DNA]</scope>
    <source>
        <strain evidence="6 7">Pla2</strain>
    </source>
</reference>
<evidence type="ECO:0000256" key="2">
    <source>
        <dbReference type="ARBA" id="ARBA00022723"/>
    </source>
</evidence>
<comment type="caution">
    <text evidence="6">The sequence shown here is derived from an EMBL/GenBank/DDBJ whole genome shotgun (WGS) entry which is preliminary data.</text>
</comment>
<dbReference type="InterPro" id="IPR009056">
    <property type="entry name" value="Cyt_c-like_dom"/>
</dbReference>
<dbReference type="EMBL" id="JARRAG010000002">
    <property type="protein sequence ID" value="MDG3004722.1"/>
    <property type="molecule type" value="Genomic_DNA"/>
</dbReference>
<dbReference type="Pfam" id="PF13442">
    <property type="entry name" value="Cytochrome_CBB3"/>
    <property type="match status" value="1"/>
</dbReference>
<accession>A0ABT6FAX5</accession>
<keyword evidence="2 4" id="KW-0479">Metal-binding</keyword>
<name>A0ABT6FAX5_9BACT</name>
<protein>
    <submittedName>
        <fullName evidence="6">Cytochrome c</fullName>
    </submittedName>
</protein>
<dbReference type="InterPro" id="IPR036909">
    <property type="entry name" value="Cyt_c-like_dom_sf"/>
</dbReference>